<evidence type="ECO:0000256" key="1">
    <source>
        <dbReference type="ARBA" id="ARBA00023015"/>
    </source>
</evidence>
<evidence type="ECO:0000313" key="6">
    <source>
        <dbReference type="Proteomes" id="UP000265366"/>
    </source>
</evidence>
<proteinExistence type="predicted"/>
<dbReference type="PANTHER" id="PTHR33204:SF18">
    <property type="entry name" value="TRANSCRIPTIONAL REGULATORY PROTEIN"/>
    <property type="match status" value="1"/>
</dbReference>
<keyword evidence="3" id="KW-0804">Transcription</keyword>
<dbReference type="InterPro" id="IPR036390">
    <property type="entry name" value="WH_DNA-bd_sf"/>
</dbReference>
<dbReference type="EMBL" id="QXFM01000027">
    <property type="protein sequence ID" value="RIV91133.1"/>
    <property type="molecule type" value="Genomic_DNA"/>
</dbReference>
<sequence length="234" mass="25759">MGSEKTTKHSEKLHGRWYSDACGMAMALEFLGERWSLLIVRELLLGPRRFSELRADLPAISARVLTERLNGLAETGVLHKTMLPPPASTEAYELTPWGYEVLPIIREMVLWAMRSDQHDGFLPMSATAFALTLPMTFDPVRGKDTRGLTLGLEIGHHRFVAWVAGATVIVRRGDTSAQDVVVRAESGNAMLALFYGRMPFDVWLAAGEGRAITGKADELSQLIAALGWPEKVAA</sequence>
<gene>
    <name evidence="5" type="ORF">D2V17_03535</name>
</gene>
<dbReference type="SUPFAM" id="SSF46785">
    <property type="entry name" value="Winged helix' DNA-binding domain"/>
    <property type="match status" value="1"/>
</dbReference>
<dbReference type="AlphaFoldDB" id="A0A3A1PC91"/>
<dbReference type="InterPro" id="IPR036388">
    <property type="entry name" value="WH-like_DNA-bd_sf"/>
</dbReference>
<evidence type="ECO:0000256" key="2">
    <source>
        <dbReference type="ARBA" id="ARBA00023125"/>
    </source>
</evidence>
<keyword evidence="1" id="KW-0805">Transcription regulation</keyword>
<feature type="domain" description="HTH hxlR-type" evidence="4">
    <location>
        <begin position="22"/>
        <end position="120"/>
    </location>
</feature>
<dbReference type="PROSITE" id="PS51118">
    <property type="entry name" value="HTH_HXLR"/>
    <property type="match status" value="1"/>
</dbReference>
<dbReference type="OrthoDB" id="9782219at2"/>
<evidence type="ECO:0000313" key="5">
    <source>
        <dbReference type="EMBL" id="RIV91133.1"/>
    </source>
</evidence>
<dbReference type="Gene3D" id="1.10.10.10">
    <property type="entry name" value="Winged helix-like DNA-binding domain superfamily/Winged helix DNA-binding domain"/>
    <property type="match status" value="1"/>
</dbReference>
<reference evidence="5 6" key="1">
    <citation type="submission" date="2018-08" db="EMBL/GenBank/DDBJ databases">
        <title>Erythrobacter zhengii sp.nov., a bacterium isolated from deep-sea sediment.</title>
        <authorList>
            <person name="Fang C."/>
            <person name="Wu Y.-H."/>
            <person name="Sun C."/>
            <person name="Wang H."/>
            <person name="Cheng H."/>
            <person name="Meng F.-X."/>
            <person name="Wang C.-S."/>
            <person name="Xu X.-W."/>
        </authorList>
    </citation>
    <scope>NUCLEOTIDE SEQUENCE [LARGE SCALE GENOMIC DNA]</scope>
    <source>
        <strain evidence="5 6">CCTCC AB 2015396</strain>
    </source>
</reference>
<accession>A0A3A1PC91</accession>
<dbReference type="PANTHER" id="PTHR33204">
    <property type="entry name" value="TRANSCRIPTIONAL REGULATOR, MARR FAMILY"/>
    <property type="match status" value="1"/>
</dbReference>
<keyword evidence="2" id="KW-0238">DNA-binding</keyword>
<name>A0A3A1PC91_9SPHN</name>
<protein>
    <submittedName>
        <fullName evidence="5">Transcriptional regulator</fullName>
    </submittedName>
</protein>
<organism evidence="5 6">
    <name type="scientific">Aurantiacibacter xanthus</name>
    <dbReference type="NCBI Taxonomy" id="1784712"/>
    <lineage>
        <taxon>Bacteria</taxon>
        <taxon>Pseudomonadati</taxon>
        <taxon>Pseudomonadota</taxon>
        <taxon>Alphaproteobacteria</taxon>
        <taxon>Sphingomonadales</taxon>
        <taxon>Erythrobacteraceae</taxon>
        <taxon>Aurantiacibacter</taxon>
    </lineage>
</organism>
<dbReference type="Pfam" id="PF01638">
    <property type="entry name" value="HxlR"/>
    <property type="match status" value="1"/>
</dbReference>
<keyword evidence="6" id="KW-1185">Reference proteome</keyword>
<dbReference type="GO" id="GO:0003677">
    <property type="term" value="F:DNA binding"/>
    <property type="evidence" value="ECO:0007669"/>
    <property type="project" value="UniProtKB-KW"/>
</dbReference>
<evidence type="ECO:0000259" key="4">
    <source>
        <dbReference type="PROSITE" id="PS51118"/>
    </source>
</evidence>
<dbReference type="InterPro" id="IPR002577">
    <property type="entry name" value="HTH_HxlR"/>
</dbReference>
<dbReference type="Proteomes" id="UP000265366">
    <property type="component" value="Unassembled WGS sequence"/>
</dbReference>
<comment type="caution">
    <text evidence="5">The sequence shown here is derived from an EMBL/GenBank/DDBJ whole genome shotgun (WGS) entry which is preliminary data.</text>
</comment>
<evidence type="ECO:0000256" key="3">
    <source>
        <dbReference type="ARBA" id="ARBA00023163"/>
    </source>
</evidence>